<proteinExistence type="predicted"/>
<evidence type="ECO:0000313" key="2">
    <source>
        <dbReference type="EMBL" id="GFS35028.1"/>
    </source>
</evidence>
<dbReference type="EMBL" id="BMAW01068300">
    <property type="protein sequence ID" value="GFT63754.1"/>
    <property type="molecule type" value="Genomic_DNA"/>
</dbReference>
<dbReference type="OrthoDB" id="6428321at2759"/>
<evidence type="ECO:0000313" key="4">
    <source>
        <dbReference type="EMBL" id="GFT17606.1"/>
    </source>
</evidence>
<dbReference type="EMBL" id="BMAW01058701">
    <property type="protein sequence ID" value="GFT17606.1"/>
    <property type="molecule type" value="Genomic_DNA"/>
</dbReference>
<comment type="caution">
    <text evidence="7">The sequence shown here is derived from an EMBL/GenBank/DDBJ whole genome shotgun (WGS) entry which is preliminary data.</text>
</comment>
<keyword evidence="8" id="KW-1185">Reference proteome</keyword>
<evidence type="ECO:0000313" key="6">
    <source>
        <dbReference type="EMBL" id="GFT66381.1"/>
    </source>
</evidence>
<sequence>MDFIYIPAEFPDPVKAVIVASAVIVTVLLGVVLAYFPKLSMLSFLGQKKKSASFRLSTRYEKKNSAAQLIVKKPSHSRSVSFQTPLPKIREMSVGESEV</sequence>
<evidence type="ECO:0000313" key="8">
    <source>
        <dbReference type="Proteomes" id="UP000887013"/>
    </source>
</evidence>
<keyword evidence="1" id="KW-1133">Transmembrane helix</keyword>
<keyword evidence="1" id="KW-0812">Transmembrane</keyword>
<accession>A0A8X6PNL3</accession>
<dbReference type="EMBL" id="BMAW01068913">
    <property type="protein sequence ID" value="GFT66381.1"/>
    <property type="molecule type" value="Genomic_DNA"/>
</dbReference>
<evidence type="ECO:0000256" key="1">
    <source>
        <dbReference type="SAM" id="Phobius"/>
    </source>
</evidence>
<organism evidence="7 8">
    <name type="scientific">Nephila pilipes</name>
    <name type="common">Giant wood spider</name>
    <name type="synonym">Nephila maculata</name>
    <dbReference type="NCBI Taxonomy" id="299642"/>
    <lineage>
        <taxon>Eukaryota</taxon>
        <taxon>Metazoa</taxon>
        <taxon>Ecdysozoa</taxon>
        <taxon>Arthropoda</taxon>
        <taxon>Chelicerata</taxon>
        <taxon>Arachnida</taxon>
        <taxon>Araneae</taxon>
        <taxon>Araneomorphae</taxon>
        <taxon>Entelegynae</taxon>
        <taxon>Araneoidea</taxon>
        <taxon>Nephilidae</taxon>
        <taxon>Nephila</taxon>
    </lineage>
</organism>
<dbReference type="Proteomes" id="UP000887013">
    <property type="component" value="Unassembled WGS sequence"/>
</dbReference>
<dbReference type="AlphaFoldDB" id="A0A8X6PNL3"/>
<keyword evidence="1" id="KW-0472">Membrane</keyword>
<evidence type="ECO:0000313" key="5">
    <source>
        <dbReference type="EMBL" id="GFT63754.1"/>
    </source>
</evidence>
<feature type="transmembrane region" description="Helical" evidence="1">
    <location>
        <begin position="16"/>
        <end position="36"/>
    </location>
</feature>
<dbReference type="EMBL" id="BMAW01042603">
    <property type="protein sequence ID" value="GFS35028.1"/>
    <property type="molecule type" value="Genomic_DNA"/>
</dbReference>
<evidence type="ECO:0000313" key="7">
    <source>
        <dbReference type="EMBL" id="GFT75795.1"/>
    </source>
</evidence>
<evidence type="ECO:0000313" key="3">
    <source>
        <dbReference type="EMBL" id="GFS91516.1"/>
    </source>
</evidence>
<dbReference type="EMBL" id="BMAW01022010">
    <property type="protein sequence ID" value="GFT75795.1"/>
    <property type="molecule type" value="Genomic_DNA"/>
</dbReference>
<dbReference type="EMBL" id="BMAW01099747">
    <property type="protein sequence ID" value="GFS91516.1"/>
    <property type="molecule type" value="Genomic_DNA"/>
</dbReference>
<reference evidence="7" key="1">
    <citation type="submission" date="2020-08" db="EMBL/GenBank/DDBJ databases">
        <title>Multicomponent nature underlies the extraordinary mechanical properties of spider dragline silk.</title>
        <authorList>
            <person name="Kono N."/>
            <person name="Nakamura H."/>
            <person name="Mori M."/>
            <person name="Yoshida Y."/>
            <person name="Ohtoshi R."/>
            <person name="Malay A.D."/>
            <person name="Moran D.A.P."/>
            <person name="Tomita M."/>
            <person name="Numata K."/>
            <person name="Arakawa K."/>
        </authorList>
    </citation>
    <scope>NUCLEOTIDE SEQUENCE</scope>
</reference>
<protein>
    <submittedName>
        <fullName evidence="7">Uncharacterized protein</fullName>
    </submittedName>
</protein>
<name>A0A8X6PNL3_NEPPI</name>
<gene>
    <name evidence="7" type="primary">NCL1_41668</name>
    <name evidence="6" type="ORF">NPIL_340761</name>
    <name evidence="4" type="ORF">NPIL_357311</name>
    <name evidence="2" type="ORF">NPIL_41901</name>
    <name evidence="5" type="ORF">NPIL_47271</name>
    <name evidence="7" type="ORF">NPIL_474791</name>
    <name evidence="3" type="ORF">NPIL_505611</name>
</gene>